<organism evidence="2">
    <name type="scientific">Agrobacterium albertimagni</name>
    <dbReference type="NCBI Taxonomy" id="147266"/>
    <lineage>
        <taxon>Bacteria</taxon>
        <taxon>Pseudomonadati</taxon>
        <taxon>Pseudomonadota</taxon>
        <taxon>Alphaproteobacteria</taxon>
        <taxon>Hyphomicrobiales</taxon>
        <taxon>Rhizobiaceae</taxon>
        <taxon>Rhizobium/Agrobacterium group</taxon>
        <taxon>Agrobacterium</taxon>
    </lineage>
</organism>
<comment type="caution">
    <text evidence="2">The sequence shown here is derived from an EMBL/GenBank/DDBJ whole genome shotgun (WGS) entry which is preliminary data.</text>
</comment>
<reference evidence="2" key="1">
    <citation type="journal article" date="2020" name="mSystems">
        <title>Genome- and Community-Level Interaction Insights into Carbon Utilization and Element Cycling Functions of Hydrothermarchaeota in Hydrothermal Sediment.</title>
        <authorList>
            <person name="Zhou Z."/>
            <person name="Liu Y."/>
            <person name="Xu W."/>
            <person name="Pan J."/>
            <person name="Luo Z.H."/>
            <person name="Li M."/>
        </authorList>
    </citation>
    <scope>NUCLEOTIDE SEQUENCE [LARGE SCALE GENOMIC DNA]</scope>
    <source>
        <strain evidence="2">SpSt-243</strain>
    </source>
</reference>
<name>A0A7C1T9L3_9HYPH</name>
<sequence>MKMAVATGIDYGQLDRGALTRKFQRAAADLMPAIWKQAEHEEKFYVVGSGYDFEEFAAAVASQISANQLAGVACIWTSLKRYPFHNGDRSFAIQQQMVEPLDGKPIVLFCQSIIADRFEVLTSLLSILDGKEAHRIVLVSFLISKGVEAELKEALRSYAPFPVESLSIEVSPQPVEGVRDTVESSLDDREERYAPLMSEWLMTRKFGPKPNPSPKRSSAPTPLG</sequence>
<protein>
    <submittedName>
        <fullName evidence="2">Uncharacterized protein</fullName>
    </submittedName>
</protein>
<evidence type="ECO:0000256" key="1">
    <source>
        <dbReference type="SAM" id="MobiDB-lite"/>
    </source>
</evidence>
<dbReference type="EMBL" id="DSKI01000911">
    <property type="protein sequence ID" value="HEB45484.1"/>
    <property type="molecule type" value="Genomic_DNA"/>
</dbReference>
<accession>A0A7C1T9L3</accession>
<feature type="compositionally biased region" description="Polar residues" evidence="1">
    <location>
        <begin position="214"/>
        <end position="224"/>
    </location>
</feature>
<evidence type="ECO:0000313" key="2">
    <source>
        <dbReference type="EMBL" id="HEB45484.1"/>
    </source>
</evidence>
<proteinExistence type="predicted"/>
<dbReference type="AlphaFoldDB" id="A0A7C1T9L3"/>
<feature type="region of interest" description="Disordered" evidence="1">
    <location>
        <begin position="204"/>
        <end position="224"/>
    </location>
</feature>
<gene>
    <name evidence="2" type="ORF">ENP70_17745</name>
</gene>